<evidence type="ECO:0000256" key="3">
    <source>
        <dbReference type="ARBA" id="ARBA00022643"/>
    </source>
</evidence>
<dbReference type="PANTHER" id="PTHR10578:SF86">
    <property type="entry name" value="DEPENDENT DEHYDROGENASE, PUTATIVE (AFU_ORTHOLOGUE AFUA_6G02720)-RELATED"/>
    <property type="match status" value="1"/>
</dbReference>
<evidence type="ECO:0000259" key="6">
    <source>
        <dbReference type="PROSITE" id="PS51349"/>
    </source>
</evidence>
<dbReference type="PROSITE" id="PS51349">
    <property type="entry name" value="FMN_HYDROXY_ACID_DH_2"/>
    <property type="match status" value="1"/>
</dbReference>
<dbReference type="SUPFAM" id="SSF51395">
    <property type="entry name" value="FMN-linked oxidoreductases"/>
    <property type="match status" value="1"/>
</dbReference>
<keyword evidence="8" id="KW-1185">Reference proteome</keyword>
<feature type="region of interest" description="Disordered" evidence="5">
    <location>
        <begin position="25"/>
        <end position="82"/>
    </location>
</feature>
<dbReference type="Pfam" id="PF01070">
    <property type="entry name" value="FMN_dh"/>
    <property type="match status" value="1"/>
</dbReference>
<dbReference type="Gene3D" id="3.20.20.70">
    <property type="entry name" value="Aldolase class I"/>
    <property type="match status" value="1"/>
</dbReference>
<protein>
    <recommendedName>
        <fullName evidence="6">FMN hydroxy acid dehydrogenase domain-containing protein</fullName>
    </recommendedName>
</protein>
<feature type="domain" description="FMN hydroxy acid dehydrogenase" evidence="6">
    <location>
        <begin position="336"/>
        <end position="659"/>
    </location>
</feature>
<comment type="caution">
    <text evidence="7">The sequence shown here is derived from an EMBL/GenBank/DDBJ whole genome shotgun (WGS) entry which is preliminary data.</text>
</comment>
<dbReference type="OrthoDB" id="25826at2759"/>
<proteinExistence type="predicted"/>
<evidence type="ECO:0000256" key="4">
    <source>
        <dbReference type="ARBA" id="ARBA00023002"/>
    </source>
</evidence>
<dbReference type="InterPro" id="IPR013785">
    <property type="entry name" value="Aldolase_TIM"/>
</dbReference>
<comment type="cofactor">
    <cofactor evidence="1">
        <name>FMN</name>
        <dbReference type="ChEBI" id="CHEBI:58210"/>
    </cofactor>
</comment>
<dbReference type="PANTHER" id="PTHR10578">
    <property type="entry name" value="S -2-HYDROXY-ACID OXIDASE-RELATED"/>
    <property type="match status" value="1"/>
</dbReference>
<evidence type="ECO:0000313" key="8">
    <source>
        <dbReference type="Proteomes" id="UP001147733"/>
    </source>
</evidence>
<evidence type="ECO:0000256" key="5">
    <source>
        <dbReference type="SAM" id="MobiDB-lite"/>
    </source>
</evidence>
<evidence type="ECO:0000256" key="1">
    <source>
        <dbReference type="ARBA" id="ARBA00001917"/>
    </source>
</evidence>
<keyword evidence="4" id="KW-0560">Oxidoreductase</keyword>
<dbReference type="GO" id="GO:0016491">
    <property type="term" value="F:oxidoreductase activity"/>
    <property type="evidence" value="ECO:0007669"/>
    <property type="project" value="UniProtKB-KW"/>
</dbReference>
<dbReference type="GeneID" id="81378381"/>
<gene>
    <name evidence="7" type="ORF">N7469_000294</name>
</gene>
<dbReference type="EMBL" id="JAPQKT010000001">
    <property type="protein sequence ID" value="KAJ5241967.1"/>
    <property type="molecule type" value="Genomic_DNA"/>
</dbReference>
<organism evidence="7 8">
    <name type="scientific">Penicillium citrinum</name>
    <dbReference type="NCBI Taxonomy" id="5077"/>
    <lineage>
        <taxon>Eukaryota</taxon>
        <taxon>Fungi</taxon>
        <taxon>Dikarya</taxon>
        <taxon>Ascomycota</taxon>
        <taxon>Pezizomycotina</taxon>
        <taxon>Eurotiomycetes</taxon>
        <taxon>Eurotiomycetidae</taxon>
        <taxon>Eurotiales</taxon>
        <taxon>Aspergillaceae</taxon>
        <taxon>Penicillium</taxon>
    </lineage>
</organism>
<reference evidence="7" key="1">
    <citation type="submission" date="2022-11" db="EMBL/GenBank/DDBJ databases">
        <authorList>
            <person name="Petersen C."/>
        </authorList>
    </citation>
    <scope>NUCLEOTIDE SEQUENCE</scope>
    <source>
        <strain evidence="7">IBT 23319</strain>
    </source>
</reference>
<dbReference type="InterPro" id="IPR008259">
    <property type="entry name" value="FMN_hydac_DH_AS"/>
</dbReference>
<dbReference type="Proteomes" id="UP001147733">
    <property type="component" value="Unassembled WGS sequence"/>
</dbReference>
<dbReference type="PROSITE" id="PS00557">
    <property type="entry name" value="FMN_HYDROXY_ACID_DH_1"/>
    <property type="match status" value="1"/>
</dbReference>
<dbReference type="FunFam" id="3.20.20.70:FF:000132">
    <property type="entry name" value="FMN dependent dehydrogenase"/>
    <property type="match status" value="1"/>
</dbReference>
<reference evidence="7" key="2">
    <citation type="journal article" date="2023" name="IMA Fungus">
        <title>Comparative genomic study of the Penicillium genus elucidates a diverse pangenome and 15 lateral gene transfer events.</title>
        <authorList>
            <person name="Petersen C."/>
            <person name="Sorensen T."/>
            <person name="Nielsen M.R."/>
            <person name="Sondergaard T.E."/>
            <person name="Sorensen J.L."/>
            <person name="Fitzpatrick D.A."/>
            <person name="Frisvad J.C."/>
            <person name="Nielsen K.L."/>
        </authorList>
    </citation>
    <scope>NUCLEOTIDE SEQUENCE</scope>
    <source>
        <strain evidence="7">IBT 23319</strain>
    </source>
</reference>
<dbReference type="InterPro" id="IPR000262">
    <property type="entry name" value="FMN-dep_DH"/>
</dbReference>
<evidence type="ECO:0000313" key="7">
    <source>
        <dbReference type="EMBL" id="KAJ5241967.1"/>
    </source>
</evidence>
<name>A0A9W9PCF8_PENCI</name>
<sequence length="667" mass="73786">MARRLSDTLKDCLCCSCLDSDSSSSSSSHQSQNAPSHHTPSHHTPSHHTPSHHTPSHHTPSHGTPSHLSRNSGETTSSNESTFAAAQHWNKDDPIIQDDPALSHLKYNRFQQVGQLRQKWMEDPNEPGCPVTLTTLTFADLKQSLGFSEPTPADLDRSLKAQADQLGLPTWPSAYFNFDHGAYSSVFTWIGQAGPGVISINEVFRIPTSDTPRIAYVTKAIYEYKYPLSSLKHVFVMDIINKSTYHFFKKRLYTDDIGLAWPKLHDNAKDYPPRTWESGTSEYEGLLGTQFGKVISYLVLCAYPRGTRRIARIVTWPIPPCMRFDIENISNQVKSPRMLRSMNGQDVSVELFGKKYDHPLIMAPIGVQGIFHDDRETGLASVCEEVGVPYTMSTAATSSIEEVAAANGDGKRWYQLYWPQDNDITLSLLNRAKANGFEVLVITLDTWSLAWRPADLDNAYVPFIKGVGCQVGFSDPVFREKFEKETGSKVEDDVLGASRAWIGQVVASGPHTWEDLAFVRKHWDGPIVLKGIQHVDDAKKALEYGCDGITVSNHGGRQVDGAIGSLDVLPEIVDAVGHKMTVLFDSGIRTGSDVVKALCLGAKAVLIGRPVIYGFGIDGRNGARQVFQGLLADFWQTMGLAGIRTVGECNRQLIRKVQHAGDMKAMM</sequence>
<dbReference type="AlphaFoldDB" id="A0A9W9PCF8"/>
<feature type="compositionally biased region" description="Basic residues" evidence="5">
    <location>
        <begin position="39"/>
        <end position="60"/>
    </location>
</feature>
<evidence type="ECO:0000256" key="2">
    <source>
        <dbReference type="ARBA" id="ARBA00022630"/>
    </source>
</evidence>
<feature type="compositionally biased region" description="Low complexity" evidence="5">
    <location>
        <begin position="61"/>
        <end position="82"/>
    </location>
</feature>
<dbReference type="InterPro" id="IPR037396">
    <property type="entry name" value="FMN_HAD"/>
</dbReference>
<dbReference type="RefSeq" id="XP_056504971.1">
    <property type="nucleotide sequence ID" value="XM_056639214.1"/>
</dbReference>
<keyword evidence="2" id="KW-0285">Flavoprotein</keyword>
<accession>A0A9W9PCF8</accession>
<keyword evidence="3" id="KW-0288">FMN</keyword>